<dbReference type="AlphaFoldDB" id="A0A2G6KFM6"/>
<dbReference type="PANTHER" id="PTHR31793">
    <property type="entry name" value="4-HYDROXYBENZOYL-COA THIOESTERASE FAMILY MEMBER"/>
    <property type="match status" value="1"/>
</dbReference>
<gene>
    <name evidence="3" type="ORF">CSA56_10865</name>
</gene>
<evidence type="ECO:0008006" key="5">
    <source>
        <dbReference type="Google" id="ProtNLM"/>
    </source>
</evidence>
<dbReference type="SUPFAM" id="SSF54637">
    <property type="entry name" value="Thioesterase/thiol ester dehydrase-isomerase"/>
    <property type="match status" value="2"/>
</dbReference>
<dbReference type="PANTHER" id="PTHR31793:SF27">
    <property type="entry name" value="NOVEL THIOESTERASE SUPERFAMILY DOMAIN AND SAPOSIN A-TYPE DOMAIN CONTAINING PROTEIN (0610012H03RIK)"/>
    <property type="match status" value="1"/>
</dbReference>
<protein>
    <recommendedName>
        <fullName evidence="5">Thioesterase</fullName>
    </recommendedName>
</protein>
<proteinExistence type="inferred from homology"/>
<evidence type="ECO:0000313" key="4">
    <source>
        <dbReference type="Proteomes" id="UP000230821"/>
    </source>
</evidence>
<accession>A0A2G6KFM6</accession>
<dbReference type="Gene3D" id="3.10.129.10">
    <property type="entry name" value="Hotdog Thioesterase"/>
    <property type="match status" value="2"/>
</dbReference>
<keyword evidence="2" id="KW-0378">Hydrolase</keyword>
<dbReference type="Proteomes" id="UP000230821">
    <property type="component" value="Unassembled WGS sequence"/>
</dbReference>
<dbReference type="EMBL" id="PDSK01000096">
    <property type="protein sequence ID" value="PIE33609.1"/>
    <property type="molecule type" value="Genomic_DNA"/>
</dbReference>
<name>A0A2G6KFM6_9BACT</name>
<dbReference type="GO" id="GO:0047617">
    <property type="term" value="F:fatty acyl-CoA hydrolase activity"/>
    <property type="evidence" value="ECO:0007669"/>
    <property type="project" value="TreeGrafter"/>
</dbReference>
<evidence type="ECO:0000313" key="3">
    <source>
        <dbReference type="EMBL" id="PIE33609.1"/>
    </source>
</evidence>
<dbReference type="InterPro" id="IPR050563">
    <property type="entry name" value="4-hydroxybenzoyl-CoA_TE"/>
</dbReference>
<reference evidence="3 4" key="1">
    <citation type="submission" date="2017-10" db="EMBL/GenBank/DDBJ databases">
        <title>Novel microbial diversity and functional potential in the marine mammal oral microbiome.</title>
        <authorList>
            <person name="Dudek N.K."/>
            <person name="Sun C.L."/>
            <person name="Burstein D."/>
            <person name="Kantor R.S."/>
            <person name="Aliaga Goltsman D.S."/>
            <person name="Bik E.M."/>
            <person name="Thomas B.C."/>
            <person name="Banfield J.F."/>
            <person name="Relman D.A."/>
        </authorList>
    </citation>
    <scope>NUCLEOTIDE SEQUENCE [LARGE SCALE GENOMIC DNA]</scope>
    <source>
        <strain evidence="3">DOLJORAL78_47_16</strain>
    </source>
</reference>
<dbReference type="Pfam" id="PF13279">
    <property type="entry name" value="4HBT_2"/>
    <property type="match status" value="1"/>
</dbReference>
<sequence>MNKPQNEYGVSTPRNKNSFHPMSTTLHIRPSDCDRFGHVNNACYISYIQHAFAETLIDTKYADDWKPDSEFFWRLTRLSIEYRQAAIFGDLLEAHTWLIDPVENQPAFGCEILKKEDGSEQTEQSVIRHQALWQRICRETCETSLINQAFLRQFPQNGGNLPRAFKLPPDNPDLKRYILEHKVMRSEVEAGGFARPQAIYNWLEEGVFDASAEAGWTPEQRLASGVLIFQMRHDTEFFAFPQNGDTIRIISRLAEVKRFRGTWLQEMLLMPQQILLLRDYSTGIFVNLEGKPTSPSKGSMRNIQFGECGSLDEM</sequence>
<evidence type="ECO:0000256" key="2">
    <source>
        <dbReference type="ARBA" id="ARBA00022801"/>
    </source>
</evidence>
<dbReference type="CDD" id="cd00586">
    <property type="entry name" value="4HBT"/>
    <property type="match status" value="1"/>
</dbReference>
<comment type="caution">
    <text evidence="3">The sequence shown here is derived from an EMBL/GenBank/DDBJ whole genome shotgun (WGS) entry which is preliminary data.</text>
</comment>
<evidence type="ECO:0000256" key="1">
    <source>
        <dbReference type="ARBA" id="ARBA00005953"/>
    </source>
</evidence>
<organism evidence="3 4">
    <name type="scientific">candidate division KSB3 bacterium</name>
    <dbReference type="NCBI Taxonomy" id="2044937"/>
    <lineage>
        <taxon>Bacteria</taxon>
        <taxon>candidate division KSB3</taxon>
    </lineage>
</organism>
<dbReference type="InterPro" id="IPR029069">
    <property type="entry name" value="HotDog_dom_sf"/>
</dbReference>
<comment type="similarity">
    <text evidence="1">Belongs to the 4-hydroxybenzoyl-CoA thioesterase family.</text>
</comment>